<sequence length="108" mass="12041">MAAFALAYLARFETGLFPAPKGQPPFTQYLTLMPFIGLIIPISFHLQGAYRLRRNRTRVDDFFAVLVGTLLTVMVGLFGTLTTQAYFASSAAREIGAYEVSRLVWALF</sequence>
<name>A0A382KRF8_9ZZZZ</name>
<protein>
    <submittedName>
        <fullName evidence="2">Uncharacterized protein</fullName>
    </submittedName>
</protein>
<accession>A0A382KRF8</accession>
<gene>
    <name evidence="2" type="ORF">METZ01_LOCUS280238</name>
</gene>
<feature type="transmembrane region" description="Helical" evidence="1">
    <location>
        <begin position="28"/>
        <end position="50"/>
    </location>
</feature>
<feature type="transmembrane region" description="Helical" evidence="1">
    <location>
        <begin position="62"/>
        <end position="81"/>
    </location>
</feature>
<organism evidence="2">
    <name type="scientific">marine metagenome</name>
    <dbReference type="NCBI Taxonomy" id="408172"/>
    <lineage>
        <taxon>unclassified sequences</taxon>
        <taxon>metagenomes</taxon>
        <taxon>ecological metagenomes</taxon>
    </lineage>
</organism>
<dbReference type="EMBL" id="UINC01082532">
    <property type="protein sequence ID" value="SVC27384.1"/>
    <property type="molecule type" value="Genomic_DNA"/>
</dbReference>
<keyword evidence="1" id="KW-1133">Transmembrane helix</keyword>
<keyword evidence="1" id="KW-0472">Membrane</keyword>
<dbReference type="AlphaFoldDB" id="A0A382KRF8"/>
<proteinExistence type="predicted"/>
<keyword evidence="1" id="KW-0812">Transmembrane</keyword>
<reference evidence="2" key="1">
    <citation type="submission" date="2018-05" db="EMBL/GenBank/DDBJ databases">
        <authorList>
            <person name="Lanie J.A."/>
            <person name="Ng W.-L."/>
            <person name="Kazmierczak K.M."/>
            <person name="Andrzejewski T.M."/>
            <person name="Davidsen T.M."/>
            <person name="Wayne K.J."/>
            <person name="Tettelin H."/>
            <person name="Glass J.I."/>
            <person name="Rusch D."/>
            <person name="Podicherti R."/>
            <person name="Tsui H.-C.T."/>
            <person name="Winkler M.E."/>
        </authorList>
    </citation>
    <scope>NUCLEOTIDE SEQUENCE</scope>
</reference>
<evidence type="ECO:0000256" key="1">
    <source>
        <dbReference type="SAM" id="Phobius"/>
    </source>
</evidence>
<evidence type="ECO:0000313" key="2">
    <source>
        <dbReference type="EMBL" id="SVC27384.1"/>
    </source>
</evidence>
<feature type="non-terminal residue" evidence="2">
    <location>
        <position position="108"/>
    </location>
</feature>